<sequence>MRIDKFLWFARLAKSRTAAQAMAEQGIMRLNGRRIERAHSAARVGDLVTLAQGDRIRVVRILALPARRGPAAEAQACYEELMLGGSPSQLDIDGGAGRE</sequence>
<evidence type="ECO:0000259" key="2">
    <source>
        <dbReference type="SMART" id="SM00363"/>
    </source>
</evidence>
<dbReference type="SMART" id="SM00363">
    <property type="entry name" value="S4"/>
    <property type="match status" value="1"/>
</dbReference>
<dbReference type="Proteomes" id="UP000290958">
    <property type="component" value="Unassembled WGS sequence"/>
</dbReference>
<dbReference type="InterPro" id="IPR036986">
    <property type="entry name" value="S4_RNA-bd_sf"/>
</dbReference>
<dbReference type="GO" id="GO:0003723">
    <property type="term" value="F:RNA binding"/>
    <property type="evidence" value="ECO:0007669"/>
    <property type="project" value="UniProtKB-KW"/>
</dbReference>
<name>A0A4V1N367_9SPHN</name>
<keyword evidence="1" id="KW-0694">RNA-binding</keyword>
<organism evidence="3 4">
    <name type="scientific">Sphingobium fluviale</name>
    <dbReference type="NCBI Taxonomy" id="2506423"/>
    <lineage>
        <taxon>Bacteria</taxon>
        <taxon>Pseudomonadati</taxon>
        <taxon>Pseudomonadota</taxon>
        <taxon>Alphaproteobacteria</taxon>
        <taxon>Sphingomonadales</taxon>
        <taxon>Sphingomonadaceae</taxon>
        <taxon>Sphingobium</taxon>
    </lineage>
</organism>
<evidence type="ECO:0000313" key="4">
    <source>
        <dbReference type="Proteomes" id="UP000290958"/>
    </source>
</evidence>
<dbReference type="SUPFAM" id="SSF55174">
    <property type="entry name" value="Alpha-L RNA-binding motif"/>
    <property type="match status" value="1"/>
</dbReference>
<proteinExistence type="predicted"/>
<dbReference type="OrthoDB" id="9797176at2"/>
<protein>
    <submittedName>
        <fullName evidence="3">RNA-binding S4 domain-containing protein</fullName>
    </submittedName>
</protein>
<evidence type="ECO:0000313" key="3">
    <source>
        <dbReference type="EMBL" id="RXR25612.1"/>
    </source>
</evidence>
<dbReference type="Gene3D" id="3.10.290.10">
    <property type="entry name" value="RNA-binding S4 domain"/>
    <property type="match status" value="1"/>
</dbReference>
<dbReference type="InterPro" id="IPR002942">
    <property type="entry name" value="S4_RNA-bd"/>
</dbReference>
<dbReference type="PROSITE" id="PS50889">
    <property type="entry name" value="S4"/>
    <property type="match status" value="1"/>
</dbReference>
<feature type="domain" description="RNA-binding S4" evidence="2">
    <location>
        <begin position="1"/>
        <end position="67"/>
    </location>
</feature>
<dbReference type="Pfam" id="PF01479">
    <property type="entry name" value="S4"/>
    <property type="match status" value="1"/>
</dbReference>
<keyword evidence="4" id="KW-1185">Reference proteome</keyword>
<reference evidence="4" key="1">
    <citation type="submission" date="2019-01" db="EMBL/GenBank/DDBJ databases">
        <title>Cytophagaceae bacterium strain CAR-16.</title>
        <authorList>
            <person name="Chen W.-M."/>
        </authorList>
    </citation>
    <scope>NUCLEOTIDE SEQUENCE [LARGE SCALE GENOMIC DNA]</scope>
    <source>
        <strain evidence="4">CHR27</strain>
    </source>
</reference>
<dbReference type="RefSeq" id="WP_129405167.1">
    <property type="nucleotide sequence ID" value="NZ_SBKP01000019.1"/>
</dbReference>
<accession>A0A4V1N367</accession>
<dbReference type="AlphaFoldDB" id="A0A4V1N367"/>
<comment type="caution">
    <text evidence="3">The sequence shown here is derived from an EMBL/GenBank/DDBJ whole genome shotgun (WGS) entry which is preliminary data.</text>
</comment>
<evidence type="ECO:0000256" key="1">
    <source>
        <dbReference type="PROSITE-ProRule" id="PRU00182"/>
    </source>
</evidence>
<dbReference type="CDD" id="cd00165">
    <property type="entry name" value="S4"/>
    <property type="match status" value="1"/>
</dbReference>
<dbReference type="EMBL" id="SBKP01000019">
    <property type="protein sequence ID" value="RXR25612.1"/>
    <property type="molecule type" value="Genomic_DNA"/>
</dbReference>
<gene>
    <name evidence="3" type="ORF">EQG66_13935</name>
</gene>